<feature type="region of interest" description="Disordered" evidence="1">
    <location>
        <begin position="199"/>
        <end position="244"/>
    </location>
</feature>
<dbReference type="Proteomes" id="UP000245981">
    <property type="component" value="Unassembled WGS sequence"/>
</dbReference>
<reference evidence="2 3" key="1">
    <citation type="submission" date="2018-05" db="EMBL/GenBank/DDBJ databases">
        <title>Genomic Encyclopedia of Type Strains, Phase IV (KMG-V): Genome sequencing to study the core and pangenomes of soil and plant-associated prokaryotes.</title>
        <authorList>
            <person name="Whitman W."/>
        </authorList>
    </citation>
    <scope>NUCLEOTIDE SEQUENCE [LARGE SCALE GENOMIC DNA]</scope>
    <source>
        <strain evidence="2 3">PNA 200-10</strain>
    </source>
</reference>
<accession>A0A2V2BIQ3</accession>
<evidence type="ECO:0000313" key="2">
    <source>
        <dbReference type="EMBL" id="PWK98577.1"/>
    </source>
</evidence>
<organism evidence="2 3">
    <name type="scientific">Pantoea allii</name>
    <dbReference type="NCBI Taxonomy" id="574096"/>
    <lineage>
        <taxon>Bacteria</taxon>
        <taxon>Pseudomonadati</taxon>
        <taxon>Pseudomonadota</taxon>
        <taxon>Gammaproteobacteria</taxon>
        <taxon>Enterobacterales</taxon>
        <taxon>Erwiniaceae</taxon>
        <taxon>Pantoea</taxon>
    </lineage>
</organism>
<evidence type="ECO:0000313" key="3">
    <source>
        <dbReference type="Proteomes" id="UP000245981"/>
    </source>
</evidence>
<feature type="compositionally biased region" description="Basic and acidic residues" evidence="1">
    <location>
        <begin position="199"/>
        <end position="208"/>
    </location>
</feature>
<dbReference type="RefSeq" id="WP_109716960.1">
    <property type="nucleotide sequence ID" value="NZ_QGHF01000003.1"/>
</dbReference>
<comment type="caution">
    <text evidence="2">The sequence shown here is derived from an EMBL/GenBank/DDBJ whole genome shotgun (WGS) entry which is preliminary data.</text>
</comment>
<feature type="compositionally biased region" description="Basic residues" evidence="1">
    <location>
        <begin position="234"/>
        <end position="244"/>
    </location>
</feature>
<dbReference type="OrthoDB" id="8451187at2"/>
<dbReference type="EMBL" id="QGHF01000003">
    <property type="protein sequence ID" value="PWK98577.1"/>
    <property type="molecule type" value="Genomic_DNA"/>
</dbReference>
<proteinExistence type="predicted"/>
<sequence length="244" mass="27822">MEVVWYEKTVEYKFVFLAKGFWGVDLLSPLAGNPEVTGDAIVSASNRYYIIEFKRDYESIVSEYKKYKNEAIGFKKSLKRMTKNQDWQSHYIIYGHYNPKTKIFGIEIDRYFGVFNLDLRAEEDFFLGGMSLPQLNKYVTQLTACKNGFYDDDGSGGSGVGLAIDDTTEVQVLAIDANNVATITTFEYIKKLQKDLKEVPANKEKSSKEQAIVEASNEKHEIDKHLKELDSKNKKNGMGKSMHS</sequence>
<evidence type="ECO:0000256" key="1">
    <source>
        <dbReference type="SAM" id="MobiDB-lite"/>
    </source>
</evidence>
<feature type="compositionally biased region" description="Basic and acidic residues" evidence="1">
    <location>
        <begin position="216"/>
        <end position="233"/>
    </location>
</feature>
<name>A0A2V2BIQ3_9GAMM</name>
<dbReference type="AlphaFoldDB" id="A0A2V2BIQ3"/>
<gene>
    <name evidence="2" type="ORF">C7431_103347</name>
</gene>
<protein>
    <submittedName>
        <fullName evidence="2">Uncharacterized protein</fullName>
    </submittedName>
</protein>